<evidence type="ECO:0000256" key="3">
    <source>
        <dbReference type="ARBA" id="ARBA00022692"/>
    </source>
</evidence>
<dbReference type="InterPro" id="IPR037185">
    <property type="entry name" value="EmrE-like"/>
</dbReference>
<dbReference type="SUPFAM" id="SSF103481">
    <property type="entry name" value="Multidrug resistance efflux transporter EmrE"/>
    <property type="match status" value="2"/>
</dbReference>
<evidence type="ECO:0000256" key="2">
    <source>
        <dbReference type="ARBA" id="ARBA00007362"/>
    </source>
</evidence>
<gene>
    <name evidence="8" type="ORF">C7419_101915</name>
</gene>
<keyword evidence="4 6" id="KW-1133">Transmembrane helix</keyword>
<dbReference type="PANTHER" id="PTHR32322">
    <property type="entry name" value="INNER MEMBRANE TRANSPORTER"/>
    <property type="match status" value="1"/>
</dbReference>
<keyword evidence="5 6" id="KW-0472">Membrane</keyword>
<reference evidence="8 9" key="1">
    <citation type="submission" date="2018-05" db="EMBL/GenBank/DDBJ databases">
        <title>Genomic Encyclopedia of Type Strains, Phase IV (KMG-V): Genome sequencing to study the core and pangenomes of soil and plant-associated prokaryotes.</title>
        <authorList>
            <person name="Whitman W."/>
        </authorList>
    </citation>
    <scope>NUCLEOTIDE SEQUENCE [LARGE SCALE GENOMIC DNA]</scope>
    <source>
        <strain evidence="8 9">SLV-132</strain>
    </source>
</reference>
<sequence length="316" mass="33647">MSTRGTVAMGGPRDVASPGQRLWLAAMPWLFVGLWSTGFIVARYGLPYAEPMTFLFLRFAGVVILLAPFIVLARVPLPRRTGGTIDWTRIGHIAVSGLLLQAGYLGGVWAAMKLGMPAGLSALIVGMQPVLTAMVATRMGERVRFLQWIGLILGLVGVGLVVSTKLSTIGLSVTSLALAAGALASITAGTLYQKHFCPMFDLRMGAVIQFGASAVACLPFMFAFETRDVQWTLPLVASLAWSIVALSLGAISLLFLLIRRGAAMRVSSLMYLTPPTTAVMAWLLFGERFTPLAAAGMAVAAVGVALVIRRPSPRRQ</sequence>
<dbReference type="GO" id="GO:0016020">
    <property type="term" value="C:membrane"/>
    <property type="evidence" value="ECO:0007669"/>
    <property type="project" value="UniProtKB-SubCell"/>
</dbReference>
<dbReference type="InterPro" id="IPR050638">
    <property type="entry name" value="AA-Vitamin_Transporters"/>
</dbReference>
<feature type="transmembrane region" description="Helical" evidence="6">
    <location>
        <begin position="204"/>
        <end position="224"/>
    </location>
</feature>
<organism evidence="8 9">
    <name type="scientific">Cupriavidus plantarum</name>
    <dbReference type="NCBI Taxonomy" id="942865"/>
    <lineage>
        <taxon>Bacteria</taxon>
        <taxon>Pseudomonadati</taxon>
        <taxon>Pseudomonadota</taxon>
        <taxon>Betaproteobacteria</taxon>
        <taxon>Burkholderiales</taxon>
        <taxon>Burkholderiaceae</taxon>
        <taxon>Cupriavidus</taxon>
    </lineage>
</organism>
<feature type="domain" description="EamA" evidence="7">
    <location>
        <begin position="34"/>
        <end position="162"/>
    </location>
</feature>
<feature type="domain" description="EamA" evidence="7">
    <location>
        <begin position="177"/>
        <end position="308"/>
    </location>
</feature>
<evidence type="ECO:0000256" key="1">
    <source>
        <dbReference type="ARBA" id="ARBA00004141"/>
    </source>
</evidence>
<feature type="transmembrane region" description="Helical" evidence="6">
    <location>
        <begin position="52"/>
        <end position="72"/>
    </location>
</feature>
<dbReference type="Pfam" id="PF00892">
    <property type="entry name" value="EamA"/>
    <property type="match status" value="2"/>
</dbReference>
<keyword evidence="3 6" id="KW-0812">Transmembrane</keyword>
<feature type="transmembrane region" description="Helical" evidence="6">
    <location>
        <begin position="291"/>
        <end position="308"/>
    </location>
</feature>
<evidence type="ECO:0000256" key="4">
    <source>
        <dbReference type="ARBA" id="ARBA00022989"/>
    </source>
</evidence>
<evidence type="ECO:0000313" key="9">
    <source>
        <dbReference type="Proteomes" id="UP000245754"/>
    </source>
</evidence>
<keyword evidence="9" id="KW-1185">Reference proteome</keyword>
<feature type="transmembrane region" description="Helical" evidence="6">
    <location>
        <begin position="21"/>
        <end position="46"/>
    </location>
</feature>
<accession>A0A316EWF3</accession>
<dbReference type="InterPro" id="IPR000620">
    <property type="entry name" value="EamA_dom"/>
</dbReference>
<comment type="caution">
    <text evidence="8">The sequence shown here is derived from an EMBL/GenBank/DDBJ whole genome shotgun (WGS) entry which is preliminary data.</text>
</comment>
<dbReference type="EMBL" id="QGGT01000001">
    <property type="protein sequence ID" value="PWK37037.1"/>
    <property type="molecule type" value="Genomic_DNA"/>
</dbReference>
<evidence type="ECO:0000313" key="8">
    <source>
        <dbReference type="EMBL" id="PWK37037.1"/>
    </source>
</evidence>
<evidence type="ECO:0000256" key="6">
    <source>
        <dbReference type="SAM" id="Phobius"/>
    </source>
</evidence>
<dbReference type="PANTHER" id="PTHR32322:SF2">
    <property type="entry name" value="EAMA DOMAIN-CONTAINING PROTEIN"/>
    <property type="match status" value="1"/>
</dbReference>
<evidence type="ECO:0000259" key="7">
    <source>
        <dbReference type="Pfam" id="PF00892"/>
    </source>
</evidence>
<comment type="similarity">
    <text evidence="2">Belongs to the EamA transporter family.</text>
</comment>
<feature type="transmembrane region" description="Helical" evidence="6">
    <location>
        <begin position="169"/>
        <end position="192"/>
    </location>
</feature>
<protein>
    <submittedName>
        <fullName evidence="8">Drug/metabolite transporter (DMT)-like permease</fullName>
    </submittedName>
</protein>
<feature type="transmembrane region" description="Helical" evidence="6">
    <location>
        <begin position="93"/>
        <end position="112"/>
    </location>
</feature>
<feature type="transmembrane region" description="Helical" evidence="6">
    <location>
        <begin position="269"/>
        <end position="285"/>
    </location>
</feature>
<name>A0A316EWF3_9BURK</name>
<feature type="transmembrane region" description="Helical" evidence="6">
    <location>
        <begin position="236"/>
        <end position="257"/>
    </location>
</feature>
<proteinExistence type="inferred from homology"/>
<evidence type="ECO:0000256" key="5">
    <source>
        <dbReference type="ARBA" id="ARBA00023136"/>
    </source>
</evidence>
<feature type="transmembrane region" description="Helical" evidence="6">
    <location>
        <begin position="145"/>
        <end position="163"/>
    </location>
</feature>
<feature type="transmembrane region" description="Helical" evidence="6">
    <location>
        <begin position="118"/>
        <end position="136"/>
    </location>
</feature>
<dbReference type="Proteomes" id="UP000245754">
    <property type="component" value="Unassembled WGS sequence"/>
</dbReference>
<dbReference type="AlphaFoldDB" id="A0A316EWF3"/>
<comment type="subcellular location">
    <subcellularLocation>
        <location evidence="1">Membrane</location>
        <topology evidence="1">Multi-pass membrane protein</topology>
    </subcellularLocation>
</comment>